<keyword evidence="3" id="KW-1185">Reference proteome</keyword>
<feature type="region of interest" description="Disordered" evidence="1">
    <location>
        <begin position="1"/>
        <end position="26"/>
    </location>
</feature>
<sequence length="171" mass="19373">MNDVPEPSRGPLPPTDPTRTGYSPRQLATPELHCRNACGHRMPVEERPWRPRYSLSCTAVTAHCFASAAIAPARRQRSVTMIVSGAAKSDRFEFSGTLSSESAPCRSLNFFLRHIGKRHTRYDERRSSFVAEFPTPNLLLFFLNETQKLKIPATVSDTGIWIRSMERWPVK</sequence>
<protein>
    <submittedName>
        <fullName evidence="2">Fumarate hydratase</fullName>
    </submittedName>
</protein>
<accession>R9PBL5</accession>
<proteinExistence type="predicted"/>
<evidence type="ECO:0000313" key="3">
    <source>
        <dbReference type="Proteomes" id="UP000014071"/>
    </source>
</evidence>
<dbReference type="EMBL" id="DF238821">
    <property type="protein sequence ID" value="GAC98761.1"/>
    <property type="molecule type" value="Genomic_DNA"/>
</dbReference>
<dbReference type="RefSeq" id="XP_012192348.1">
    <property type="nucleotide sequence ID" value="XM_012336958.1"/>
</dbReference>
<reference evidence="3" key="1">
    <citation type="journal article" date="2013" name="Genome Announc.">
        <title>Draft genome sequence of the basidiomycetous yeast-like fungus Pseudozyma hubeiensis SY62, which produces an abundant amount of the biosurfactant mannosylerythritol lipids.</title>
        <authorList>
            <person name="Konishi M."/>
            <person name="Hatada Y."/>
            <person name="Horiuchi J."/>
        </authorList>
    </citation>
    <scope>NUCLEOTIDE SEQUENCE [LARGE SCALE GENOMIC DNA]</scope>
    <source>
        <strain evidence="3">SY62</strain>
    </source>
</reference>
<dbReference type="GeneID" id="24111627"/>
<dbReference type="HOGENOM" id="CLU_1563558_0_0_1"/>
<evidence type="ECO:0000256" key="1">
    <source>
        <dbReference type="SAM" id="MobiDB-lite"/>
    </source>
</evidence>
<evidence type="ECO:0000313" key="2">
    <source>
        <dbReference type="EMBL" id="GAC98761.1"/>
    </source>
</evidence>
<dbReference type="Proteomes" id="UP000014071">
    <property type="component" value="Unassembled WGS sequence"/>
</dbReference>
<organism evidence="2 3">
    <name type="scientific">Pseudozyma hubeiensis (strain SY62)</name>
    <name type="common">Yeast</name>
    <dbReference type="NCBI Taxonomy" id="1305764"/>
    <lineage>
        <taxon>Eukaryota</taxon>
        <taxon>Fungi</taxon>
        <taxon>Dikarya</taxon>
        <taxon>Basidiomycota</taxon>
        <taxon>Ustilaginomycotina</taxon>
        <taxon>Ustilaginomycetes</taxon>
        <taxon>Ustilaginales</taxon>
        <taxon>Ustilaginaceae</taxon>
        <taxon>Pseudozyma</taxon>
    </lineage>
</organism>
<dbReference type="AlphaFoldDB" id="R9PBL5"/>
<name>R9PBL5_PSEHS</name>
<gene>
    <name evidence="2" type="ORF">PHSY_006356</name>
</gene>